<organism evidence="2 3">
    <name type="scientific">Coccidioides immitis H538.4</name>
    <dbReference type="NCBI Taxonomy" id="396776"/>
    <lineage>
        <taxon>Eukaryota</taxon>
        <taxon>Fungi</taxon>
        <taxon>Dikarya</taxon>
        <taxon>Ascomycota</taxon>
        <taxon>Pezizomycotina</taxon>
        <taxon>Eurotiomycetes</taxon>
        <taxon>Eurotiomycetidae</taxon>
        <taxon>Onygenales</taxon>
        <taxon>Onygenaceae</taxon>
        <taxon>Coccidioides</taxon>
    </lineage>
</organism>
<dbReference type="Proteomes" id="UP000054563">
    <property type="component" value="Unassembled WGS sequence"/>
</dbReference>
<feature type="region of interest" description="Disordered" evidence="1">
    <location>
        <begin position="132"/>
        <end position="153"/>
    </location>
</feature>
<feature type="region of interest" description="Disordered" evidence="1">
    <location>
        <begin position="95"/>
        <end position="119"/>
    </location>
</feature>
<reference evidence="3" key="1">
    <citation type="journal article" date="2010" name="Genome Res.">
        <title>Population genomic sequencing of Coccidioides fungi reveals recent hybridization and transposon control.</title>
        <authorList>
            <person name="Neafsey D.E."/>
            <person name="Barker B.M."/>
            <person name="Sharpton T.J."/>
            <person name="Stajich J.E."/>
            <person name="Park D.J."/>
            <person name="Whiston E."/>
            <person name="Hung C.-Y."/>
            <person name="McMahan C."/>
            <person name="White J."/>
            <person name="Sykes S."/>
            <person name="Heiman D."/>
            <person name="Young S."/>
            <person name="Zeng Q."/>
            <person name="Abouelleil A."/>
            <person name="Aftuck L."/>
            <person name="Bessette D."/>
            <person name="Brown A."/>
            <person name="FitzGerald M."/>
            <person name="Lui A."/>
            <person name="Macdonald J.P."/>
            <person name="Priest M."/>
            <person name="Orbach M.J."/>
            <person name="Galgiani J.N."/>
            <person name="Kirkland T.N."/>
            <person name="Cole G.T."/>
            <person name="Birren B.W."/>
            <person name="Henn M.R."/>
            <person name="Taylor J.W."/>
            <person name="Rounsley S.D."/>
        </authorList>
    </citation>
    <scope>NUCLEOTIDE SEQUENCE [LARGE SCALE GENOMIC DNA]</scope>
    <source>
        <strain evidence="3">H538.4</strain>
    </source>
</reference>
<gene>
    <name evidence="2" type="ORF">CIHG_09242</name>
</gene>
<accession>A0A0J8S257</accession>
<evidence type="ECO:0000256" key="1">
    <source>
        <dbReference type="SAM" id="MobiDB-lite"/>
    </source>
</evidence>
<dbReference type="EMBL" id="DS017037">
    <property type="protein sequence ID" value="KMU91490.1"/>
    <property type="molecule type" value="Genomic_DNA"/>
</dbReference>
<dbReference type="VEuPathDB" id="FungiDB:CIHG_09242"/>
<evidence type="ECO:0000313" key="3">
    <source>
        <dbReference type="Proteomes" id="UP000054563"/>
    </source>
</evidence>
<protein>
    <submittedName>
        <fullName evidence="2">Uncharacterized protein</fullName>
    </submittedName>
</protein>
<proteinExistence type="predicted"/>
<sequence>MAVPVNEIGDSGIRQHRAVSQRQSLNSFALGKRDNRSIIDPGAQGREIQPLHHIIRIATQFVAHLWQTIMQFSMSVGELSFAKIAIKSSGGSREIGGSTISWPASTRRSRRVPTPTDDCESLGWLKKSVSSSITLSGEVDEEDSEAAPRDCRK</sequence>
<evidence type="ECO:0000313" key="2">
    <source>
        <dbReference type="EMBL" id="KMU91490.1"/>
    </source>
</evidence>
<name>A0A0J8S257_COCIT</name>
<dbReference type="AlphaFoldDB" id="A0A0J8S257"/>